<evidence type="ECO:0000256" key="4">
    <source>
        <dbReference type="ARBA" id="ARBA00022989"/>
    </source>
</evidence>
<keyword evidence="3 6" id="KW-0812">Transmembrane</keyword>
<evidence type="ECO:0000313" key="7">
    <source>
        <dbReference type="EMBL" id="GAB95509.1"/>
    </source>
</evidence>
<dbReference type="InterPro" id="IPR038330">
    <property type="entry name" value="TspO/MBR-related_sf"/>
</dbReference>
<evidence type="ECO:0000256" key="6">
    <source>
        <dbReference type="SAM" id="Phobius"/>
    </source>
</evidence>
<dbReference type="Pfam" id="PF03073">
    <property type="entry name" value="TspO_MBR"/>
    <property type="match status" value="1"/>
</dbReference>
<evidence type="ECO:0008006" key="9">
    <source>
        <dbReference type="Google" id="ProtNLM"/>
    </source>
</evidence>
<dbReference type="OrthoDB" id="5189031at2"/>
<evidence type="ECO:0000256" key="3">
    <source>
        <dbReference type="ARBA" id="ARBA00022692"/>
    </source>
</evidence>
<keyword evidence="4 6" id="KW-1133">Transmembrane helix</keyword>
<feature type="transmembrane region" description="Helical" evidence="6">
    <location>
        <begin position="12"/>
        <end position="34"/>
    </location>
</feature>
<dbReference type="GO" id="GO:0016020">
    <property type="term" value="C:membrane"/>
    <property type="evidence" value="ECO:0007669"/>
    <property type="project" value="UniProtKB-SubCell"/>
</dbReference>
<proteinExistence type="inferred from homology"/>
<dbReference type="Gene3D" id="1.20.1260.100">
    <property type="entry name" value="TspO/MBR protein"/>
    <property type="match status" value="1"/>
</dbReference>
<dbReference type="InterPro" id="IPR004307">
    <property type="entry name" value="TspO_MBR"/>
</dbReference>
<dbReference type="AlphaFoldDB" id="K6X9K0"/>
<evidence type="ECO:0000313" key="8">
    <source>
        <dbReference type="Proteomes" id="UP000008366"/>
    </source>
</evidence>
<keyword evidence="8" id="KW-1185">Reference proteome</keyword>
<evidence type="ECO:0000256" key="5">
    <source>
        <dbReference type="ARBA" id="ARBA00023136"/>
    </source>
</evidence>
<feature type="transmembrane region" description="Helical" evidence="6">
    <location>
        <begin position="90"/>
        <end position="107"/>
    </location>
</feature>
<feature type="transmembrane region" description="Helical" evidence="6">
    <location>
        <begin position="46"/>
        <end position="70"/>
    </location>
</feature>
<keyword evidence="5 6" id="KW-0472">Membrane</keyword>
<comment type="subcellular location">
    <subcellularLocation>
        <location evidence="1">Membrane</location>
        <topology evidence="1">Multi-pass membrane protein</topology>
    </subcellularLocation>
</comment>
<evidence type="ECO:0000256" key="1">
    <source>
        <dbReference type="ARBA" id="ARBA00004141"/>
    </source>
</evidence>
<accession>K6X9K0</accession>
<feature type="transmembrane region" description="Helical" evidence="6">
    <location>
        <begin position="113"/>
        <end position="132"/>
    </location>
</feature>
<feature type="transmembrane region" description="Helical" evidence="6">
    <location>
        <begin position="235"/>
        <end position="253"/>
    </location>
</feature>
<protein>
    <recommendedName>
        <fullName evidence="9">Tryptophan-rich sensory protein</fullName>
    </recommendedName>
</protein>
<feature type="transmembrane region" description="Helical" evidence="6">
    <location>
        <begin position="153"/>
        <end position="174"/>
    </location>
</feature>
<comment type="caution">
    <text evidence="7">The sequence shown here is derived from an EMBL/GenBank/DDBJ whole genome shotgun (WGS) entry which is preliminary data.</text>
</comment>
<dbReference type="RefSeq" id="WP_006592041.1">
    <property type="nucleotide sequence ID" value="NZ_BAHD01000021.1"/>
</dbReference>
<gene>
    <name evidence="7" type="ORF">KILIM_021_00490</name>
</gene>
<evidence type="ECO:0000256" key="2">
    <source>
        <dbReference type="ARBA" id="ARBA00007524"/>
    </source>
</evidence>
<reference evidence="7 8" key="1">
    <citation type="submission" date="2012-08" db="EMBL/GenBank/DDBJ databases">
        <title>Whole genome shotgun sequence of Kineosphaera limosa NBRC 100340.</title>
        <authorList>
            <person name="Yoshida I."/>
            <person name="Isaki S."/>
            <person name="Hosoyama A."/>
            <person name="Tsuchikane K."/>
            <person name="Katsumata H."/>
            <person name="Ando Y."/>
            <person name="Ohji S."/>
            <person name="Hamada M."/>
            <person name="Tamura T."/>
            <person name="Yamazoe A."/>
            <person name="Yamazaki S."/>
            <person name="Fujita N."/>
        </authorList>
    </citation>
    <scope>NUCLEOTIDE SEQUENCE [LARGE SCALE GENOMIC DNA]</scope>
    <source>
        <strain evidence="7 8">NBRC 100340</strain>
    </source>
</reference>
<dbReference type="STRING" id="1184609.KILIM_021_00490"/>
<name>K6X9K0_9MICO</name>
<organism evidence="7 8">
    <name type="scientific">Kineosphaera limosa NBRC 100340</name>
    <dbReference type="NCBI Taxonomy" id="1184609"/>
    <lineage>
        <taxon>Bacteria</taxon>
        <taxon>Bacillati</taxon>
        <taxon>Actinomycetota</taxon>
        <taxon>Actinomycetes</taxon>
        <taxon>Micrococcales</taxon>
        <taxon>Dermatophilaceae</taxon>
        <taxon>Kineosphaera</taxon>
    </lineage>
</organism>
<feature type="transmembrane region" description="Helical" evidence="6">
    <location>
        <begin position="210"/>
        <end position="229"/>
    </location>
</feature>
<dbReference type="eggNOG" id="ENOG5031NX0">
    <property type="taxonomic scope" value="Bacteria"/>
</dbReference>
<dbReference type="Proteomes" id="UP000008366">
    <property type="component" value="Unassembled WGS sequence"/>
</dbReference>
<comment type="similarity">
    <text evidence="2">Belongs to the TspO/BZRP family.</text>
</comment>
<sequence>MSLAPDRVMRSRQIFVTIAAVFCAVGTLVGFGVIGTRVEESAGGNLAADATLIAPAGTAFSIWSVIYLGLLAYTLRQWWTPAADTPRHRVTAGLAAISMVLNALWLLVTQAGWLEVSVVVIVALLLVLGLLLGRLHDRPGDGWVEWVVVDGTFGLYLGWVCVAVCANIAAALVARGVPATGWPSVAATLIVLLVVIGVGALVTDAYPGNYFVGVGITWGLVWVGVGRMTDEPRSLIVGVVALFAAATVLAMTWRSARPAKRPIPVPE</sequence>
<dbReference type="EMBL" id="BAHD01000021">
    <property type="protein sequence ID" value="GAB95509.1"/>
    <property type="molecule type" value="Genomic_DNA"/>
</dbReference>
<feature type="transmembrane region" description="Helical" evidence="6">
    <location>
        <begin position="180"/>
        <end position="203"/>
    </location>
</feature>